<comment type="similarity">
    <text evidence="1">Belongs to the protein kinase superfamily. CMGC Ser/Thr protein kinase family. MNB/DYRK subfamily.</text>
</comment>
<evidence type="ECO:0000256" key="6">
    <source>
        <dbReference type="ARBA" id="ARBA00022777"/>
    </source>
</evidence>
<protein>
    <recommendedName>
        <fullName evidence="2">dual-specificity kinase</fullName>
        <ecNumber evidence="2">2.7.12.1</ecNumber>
    </recommendedName>
</protein>
<dbReference type="PROSITE" id="PS00107">
    <property type="entry name" value="PROTEIN_KINASE_ATP"/>
    <property type="match status" value="1"/>
</dbReference>
<evidence type="ECO:0000259" key="13">
    <source>
        <dbReference type="PROSITE" id="PS50011"/>
    </source>
</evidence>
<comment type="caution">
    <text evidence="14">The sequence shown here is derived from an EMBL/GenBank/DDBJ whole genome shotgun (WGS) entry which is preliminary data.</text>
</comment>
<feature type="domain" description="Protein kinase" evidence="13">
    <location>
        <begin position="152"/>
        <end position="448"/>
    </location>
</feature>
<dbReference type="Pfam" id="PF00069">
    <property type="entry name" value="Pkinase"/>
    <property type="match status" value="1"/>
</dbReference>
<evidence type="ECO:0000256" key="5">
    <source>
        <dbReference type="ARBA" id="ARBA00022741"/>
    </source>
</evidence>
<sequence>MAKDGPASDKPMRYGNPMHSTSKTRLAGLQDNHNIESNTKSREAETKRMPAAQYRHPTTESMDISATRRDGDEPRLSSFLSPQYVLKTPTFNLLSHERVEISNFPKVYYCGQNCQKKPCLSETYEELTDFTGFDDDRGDYQIVLNDHLQYRYEILEVLGKGSFGQVIKALDHKTGERVAIKLIRNKKKFHTQALVELKILEYIKKWDPNDTANLVHIYRHFYFREHLCIVFELLSMNLYEFLKSNSFRGCNVSLIRRFTVQMLRALSLLNKHHVVHCDLKPENVLLKSRNKSAVKVIDLGSSCFESERIYTYIQSRFYRSPEVIMGMPYNTAIDMWSLGCIMAELYTGYPLFPGENEREQLSCIMEILGTPPAYLIDKSSRRVAFFDSSSAPRPVINSKGKRRCPGSKNLTKALRCTDEAFMDFISKCLEWDPEKRMTADEGLQHHWITGTLAAHRTYTSSKHARPTPRRKSMIVRHNDVTDEFDGSFSSYQQPTASDPQGGIDLLPRLVANFEITASSTP</sequence>
<evidence type="ECO:0000256" key="11">
    <source>
        <dbReference type="PROSITE-ProRule" id="PRU10141"/>
    </source>
</evidence>
<dbReference type="PANTHER" id="PTHR24058:SF22">
    <property type="entry name" value="DUAL SPECIFICITY TYROSINE-PHOSPHORYLATION-REGULATED KINASE 4"/>
    <property type="match status" value="1"/>
</dbReference>
<evidence type="ECO:0000313" key="14">
    <source>
        <dbReference type="EMBL" id="ORX98712.1"/>
    </source>
</evidence>
<dbReference type="GO" id="GO:0004712">
    <property type="term" value="F:protein serine/threonine/tyrosine kinase activity"/>
    <property type="evidence" value="ECO:0007669"/>
    <property type="project" value="UniProtKB-EC"/>
</dbReference>
<dbReference type="STRING" id="1314790.A0A1Y1YL41"/>
<evidence type="ECO:0000256" key="2">
    <source>
        <dbReference type="ARBA" id="ARBA00013203"/>
    </source>
</evidence>
<dbReference type="EC" id="2.7.12.1" evidence="2"/>
<feature type="compositionally biased region" description="Basic and acidic residues" evidence="12">
    <location>
        <begin position="39"/>
        <end position="48"/>
    </location>
</feature>
<dbReference type="Gene3D" id="3.30.200.20">
    <property type="entry name" value="Phosphorylase Kinase, domain 1"/>
    <property type="match status" value="1"/>
</dbReference>
<dbReference type="InterPro" id="IPR008271">
    <property type="entry name" value="Ser/Thr_kinase_AS"/>
</dbReference>
<evidence type="ECO:0000256" key="9">
    <source>
        <dbReference type="ARBA" id="ARBA00049308"/>
    </source>
</evidence>
<reference evidence="14 15" key="1">
    <citation type="submission" date="2016-07" db="EMBL/GenBank/DDBJ databases">
        <title>Pervasive Adenine N6-methylation of Active Genes in Fungi.</title>
        <authorList>
            <consortium name="DOE Joint Genome Institute"/>
            <person name="Mondo S.J."/>
            <person name="Dannebaum R.O."/>
            <person name="Kuo R.C."/>
            <person name="Labutti K."/>
            <person name="Haridas S."/>
            <person name="Kuo A."/>
            <person name="Salamov A."/>
            <person name="Ahrendt S.R."/>
            <person name="Lipzen A."/>
            <person name="Sullivan W."/>
            <person name="Andreopoulos W.B."/>
            <person name="Clum A."/>
            <person name="Lindquist E."/>
            <person name="Daum C."/>
            <person name="Ramamoorthy G.K."/>
            <person name="Gryganskyi A."/>
            <person name="Culley D."/>
            <person name="Magnuson J.K."/>
            <person name="James T.Y."/>
            <person name="O'Malley M.A."/>
            <person name="Stajich J.E."/>
            <person name="Spatafora J.W."/>
            <person name="Visel A."/>
            <person name="Grigoriev I.V."/>
        </authorList>
    </citation>
    <scope>NUCLEOTIDE SEQUENCE [LARGE SCALE GENOMIC DNA]</scope>
    <source>
        <strain evidence="14 15">CBS 931.73</strain>
    </source>
</reference>
<proteinExistence type="inferred from homology"/>
<gene>
    <name evidence="14" type="ORF">K493DRAFT_257948</name>
</gene>
<dbReference type="Proteomes" id="UP000193498">
    <property type="component" value="Unassembled WGS sequence"/>
</dbReference>
<dbReference type="Gene3D" id="3.30.10.30">
    <property type="entry name" value="DYRK"/>
    <property type="match status" value="1"/>
</dbReference>
<evidence type="ECO:0000256" key="12">
    <source>
        <dbReference type="SAM" id="MobiDB-lite"/>
    </source>
</evidence>
<keyword evidence="6 14" id="KW-0418">Kinase</keyword>
<evidence type="ECO:0000256" key="1">
    <source>
        <dbReference type="ARBA" id="ARBA00008867"/>
    </source>
</evidence>
<keyword evidence="3" id="KW-0723">Serine/threonine-protein kinase</keyword>
<dbReference type="SMART" id="SM00220">
    <property type="entry name" value="S_TKc"/>
    <property type="match status" value="1"/>
</dbReference>
<evidence type="ECO:0000313" key="15">
    <source>
        <dbReference type="Proteomes" id="UP000193498"/>
    </source>
</evidence>
<feature type="binding site" evidence="11">
    <location>
        <position position="181"/>
    </location>
    <ligand>
        <name>ATP</name>
        <dbReference type="ChEBI" id="CHEBI:30616"/>
    </ligand>
</feature>
<dbReference type="SUPFAM" id="SSF56112">
    <property type="entry name" value="Protein kinase-like (PK-like)"/>
    <property type="match status" value="1"/>
</dbReference>
<dbReference type="FunFam" id="1.10.510.10:FF:000112">
    <property type="entry name" value="Putative dual specificity tyrosine-phosphorylation-regulated kinase 2"/>
    <property type="match status" value="1"/>
</dbReference>
<dbReference type="InterPro" id="IPR050494">
    <property type="entry name" value="Ser_Thr_dual-spec_kinase"/>
</dbReference>
<comment type="catalytic activity">
    <reaction evidence="10">
        <text>L-tyrosyl-[protein] + ATP = O-phospho-L-tyrosyl-[protein] + ADP + H(+)</text>
        <dbReference type="Rhea" id="RHEA:10596"/>
        <dbReference type="Rhea" id="RHEA-COMP:10136"/>
        <dbReference type="Rhea" id="RHEA-COMP:20101"/>
        <dbReference type="ChEBI" id="CHEBI:15378"/>
        <dbReference type="ChEBI" id="CHEBI:30616"/>
        <dbReference type="ChEBI" id="CHEBI:46858"/>
        <dbReference type="ChEBI" id="CHEBI:61978"/>
        <dbReference type="ChEBI" id="CHEBI:456216"/>
        <dbReference type="EC" id="2.7.12.1"/>
    </reaction>
</comment>
<feature type="compositionally biased region" description="Basic and acidic residues" evidence="12">
    <location>
        <begin position="1"/>
        <end position="12"/>
    </location>
</feature>
<dbReference type="AlphaFoldDB" id="A0A1Y1YL41"/>
<dbReference type="EMBL" id="MCFE01000109">
    <property type="protein sequence ID" value="ORX98712.1"/>
    <property type="molecule type" value="Genomic_DNA"/>
</dbReference>
<dbReference type="GO" id="GO:0005524">
    <property type="term" value="F:ATP binding"/>
    <property type="evidence" value="ECO:0007669"/>
    <property type="project" value="UniProtKB-UniRule"/>
</dbReference>
<feature type="region of interest" description="Disordered" evidence="12">
    <location>
        <begin position="1"/>
        <end position="73"/>
    </location>
</feature>
<keyword evidence="7 11" id="KW-0067">ATP-binding</keyword>
<evidence type="ECO:0000256" key="4">
    <source>
        <dbReference type="ARBA" id="ARBA00022679"/>
    </source>
</evidence>
<dbReference type="InParanoid" id="A0A1Y1YL41"/>
<name>A0A1Y1YL41_9FUNG</name>
<dbReference type="GO" id="GO:0005856">
    <property type="term" value="C:cytoskeleton"/>
    <property type="evidence" value="ECO:0007669"/>
    <property type="project" value="TreeGrafter"/>
</dbReference>
<keyword evidence="4" id="KW-0808">Transferase</keyword>
<dbReference type="OrthoDB" id="9332038at2759"/>
<organism evidence="14 15">
    <name type="scientific">Basidiobolus meristosporus CBS 931.73</name>
    <dbReference type="NCBI Taxonomy" id="1314790"/>
    <lineage>
        <taxon>Eukaryota</taxon>
        <taxon>Fungi</taxon>
        <taxon>Fungi incertae sedis</taxon>
        <taxon>Zoopagomycota</taxon>
        <taxon>Entomophthoromycotina</taxon>
        <taxon>Basidiobolomycetes</taxon>
        <taxon>Basidiobolales</taxon>
        <taxon>Basidiobolaceae</taxon>
        <taxon>Basidiobolus</taxon>
    </lineage>
</organism>
<evidence type="ECO:0000256" key="10">
    <source>
        <dbReference type="ARBA" id="ARBA00051680"/>
    </source>
</evidence>
<keyword evidence="15" id="KW-1185">Reference proteome</keyword>
<dbReference type="GO" id="GO:0005737">
    <property type="term" value="C:cytoplasm"/>
    <property type="evidence" value="ECO:0007669"/>
    <property type="project" value="TreeGrafter"/>
</dbReference>
<dbReference type="InterPro" id="IPR011009">
    <property type="entry name" value="Kinase-like_dom_sf"/>
</dbReference>
<evidence type="ECO:0000256" key="7">
    <source>
        <dbReference type="ARBA" id="ARBA00022840"/>
    </source>
</evidence>
<dbReference type="PANTHER" id="PTHR24058">
    <property type="entry name" value="DUAL SPECIFICITY PROTEIN KINASE"/>
    <property type="match status" value="1"/>
</dbReference>
<dbReference type="GO" id="GO:0004674">
    <property type="term" value="F:protein serine/threonine kinase activity"/>
    <property type="evidence" value="ECO:0007669"/>
    <property type="project" value="UniProtKB-KW"/>
</dbReference>
<accession>A0A1Y1YL41</accession>
<dbReference type="InterPro" id="IPR017441">
    <property type="entry name" value="Protein_kinase_ATP_BS"/>
</dbReference>
<dbReference type="CDD" id="cd14210">
    <property type="entry name" value="PKc_DYRK"/>
    <property type="match status" value="1"/>
</dbReference>
<dbReference type="Gene3D" id="1.10.510.10">
    <property type="entry name" value="Transferase(Phosphotransferase) domain 1"/>
    <property type="match status" value="1"/>
</dbReference>
<comment type="catalytic activity">
    <reaction evidence="9">
        <text>L-threonyl-[protein] + ATP = O-phospho-L-threonyl-[protein] + ADP + H(+)</text>
        <dbReference type="Rhea" id="RHEA:46608"/>
        <dbReference type="Rhea" id="RHEA-COMP:11060"/>
        <dbReference type="Rhea" id="RHEA-COMP:11605"/>
        <dbReference type="ChEBI" id="CHEBI:15378"/>
        <dbReference type="ChEBI" id="CHEBI:30013"/>
        <dbReference type="ChEBI" id="CHEBI:30616"/>
        <dbReference type="ChEBI" id="CHEBI:61977"/>
        <dbReference type="ChEBI" id="CHEBI:456216"/>
        <dbReference type="EC" id="2.7.12.1"/>
    </reaction>
</comment>
<evidence type="ECO:0000256" key="8">
    <source>
        <dbReference type="ARBA" id="ARBA00049003"/>
    </source>
</evidence>
<evidence type="ECO:0000256" key="3">
    <source>
        <dbReference type="ARBA" id="ARBA00022527"/>
    </source>
</evidence>
<dbReference type="PROSITE" id="PS00108">
    <property type="entry name" value="PROTEIN_KINASE_ST"/>
    <property type="match status" value="1"/>
</dbReference>
<dbReference type="InterPro" id="IPR000719">
    <property type="entry name" value="Prot_kinase_dom"/>
</dbReference>
<comment type="catalytic activity">
    <reaction evidence="8">
        <text>L-seryl-[protein] + ATP = O-phospho-L-seryl-[protein] + ADP + H(+)</text>
        <dbReference type="Rhea" id="RHEA:17989"/>
        <dbReference type="Rhea" id="RHEA-COMP:9863"/>
        <dbReference type="Rhea" id="RHEA-COMP:11604"/>
        <dbReference type="ChEBI" id="CHEBI:15378"/>
        <dbReference type="ChEBI" id="CHEBI:29999"/>
        <dbReference type="ChEBI" id="CHEBI:30616"/>
        <dbReference type="ChEBI" id="CHEBI:83421"/>
        <dbReference type="ChEBI" id="CHEBI:456216"/>
        <dbReference type="EC" id="2.7.12.1"/>
    </reaction>
</comment>
<keyword evidence="5 11" id="KW-0547">Nucleotide-binding</keyword>
<dbReference type="PROSITE" id="PS50011">
    <property type="entry name" value="PROTEIN_KINASE_DOM"/>
    <property type="match status" value="1"/>
</dbReference>
<dbReference type="InterPro" id="IPR042521">
    <property type="entry name" value="DYRK"/>
</dbReference>